<dbReference type="CDD" id="cd14858">
    <property type="entry name" value="TrmE_N"/>
    <property type="match status" value="1"/>
</dbReference>
<keyword evidence="6" id="KW-0479">Metal-binding</keyword>
<dbReference type="AlphaFoldDB" id="A0A4R2IGR8"/>
<proteinExistence type="inferred from homology"/>
<comment type="caution">
    <text evidence="9">The sequence shown here is derived from an EMBL/GenBank/DDBJ whole genome shotgun (WGS) entry which is preliminary data.</text>
</comment>
<comment type="caution">
    <text evidence="6">Lacks conserved residue(s) required for the propagation of feature annotation.</text>
</comment>
<dbReference type="RefSeq" id="WP_131993853.1">
    <property type="nucleotide sequence ID" value="NZ_JACGXM010000002.1"/>
</dbReference>
<feature type="binding site" evidence="6">
    <location>
        <position position="24"/>
    </location>
    <ligand>
        <name>(6S)-5-formyl-5,6,7,8-tetrahydrofolate</name>
        <dbReference type="ChEBI" id="CHEBI:57457"/>
    </ligand>
</feature>
<feature type="binding site" evidence="6">
    <location>
        <position position="448"/>
    </location>
    <ligand>
        <name>(6S)-5-formyl-5,6,7,8-tetrahydrofolate</name>
        <dbReference type="ChEBI" id="CHEBI:57457"/>
    </ligand>
</feature>
<dbReference type="GO" id="GO:0030488">
    <property type="term" value="P:tRNA methylation"/>
    <property type="evidence" value="ECO:0007669"/>
    <property type="project" value="TreeGrafter"/>
</dbReference>
<feature type="binding site" evidence="6">
    <location>
        <position position="226"/>
    </location>
    <ligand>
        <name>K(+)</name>
        <dbReference type="ChEBI" id="CHEBI:29103"/>
    </ligand>
</feature>
<dbReference type="EC" id="3.6.-.-" evidence="6"/>
<name>A0A4R2IGR8_9GAMM</name>
<dbReference type="Gene3D" id="3.30.1360.120">
    <property type="entry name" value="Probable tRNA modification gtpase trme, domain 1"/>
    <property type="match status" value="1"/>
</dbReference>
<keyword evidence="2 6" id="KW-0819">tRNA processing</keyword>
<feature type="binding site" evidence="6">
    <location>
        <position position="230"/>
    </location>
    <ligand>
        <name>Mg(2+)</name>
        <dbReference type="ChEBI" id="CHEBI:18420"/>
    </ligand>
</feature>
<dbReference type="GO" id="GO:0046872">
    <property type="term" value="F:metal ion binding"/>
    <property type="evidence" value="ECO:0007669"/>
    <property type="project" value="UniProtKB-KW"/>
</dbReference>
<sequence length="448" mass="47605">MSGRADTIAAVATAPGAGGVGVLRVSGDRAGEIARAVLGRAPRARHAHYAAFRAADGGVIDRGILLWFPAPHSYTGEDVLELQAHGSPVVLRMLLARLVELGARHARAGEFSERAFLHGRIDLAQAEAVADLIASGSEAAARAAQRSLEGEFSTRVHALAERVVRLRVWIEAAIDFPEEEIDFLKAPELAAEVDATRGDLHALLGETRRGVRLADGLHVVIVGRPNVGKSSLLNALAASERAIVTDVAGTTRDVLRETIDLDGIALTLVDTAGLRDAADVVEREGIRRARGELERADLAVLVSDDGDAARDLDLLRTIPSRAVRVVVHNKIDLAGTRAHREERDGIVHLWLSARSREGLDGLVAELRRHAGAGESDAGAFTARARHVAALERARAHFDAAVAALAERNAGELAAEDLRRAHDALGEITGEVSADDLLGEIFSSFCIGK</sequence>
<dbReference type="InterPro" id="IPR025867">
    <property type="entry name" value="MnmE_helical"/>
</dbReference>
<feature type="binding site" evidence="6">
    <location>
        <begin position="352"/>
        <end position="354"/>
    </location>
    <ligand>
        <name>GTP</name>
        <dbReference type="ChEBI" id="CHEBI:37565"/>
    </ligand>
</feature>
<dbReference type="GO" id="GO:0005525">
    <property type="term" value="F:GTP binding"/>
    <property type="evidence" value="ECO:0007669"/>
    <property type="project" value="UniProtKB-UniRule"/>
</dbReference>
<gene>
    <name evidence="6" type="primary">mnmE</name>
    <name evidence="6" type="synonym">trmE</name>
    <name evidence="9" type="ORF">EV148_101840</name>
</gene>
<dbReference type="InterPro" id="IPR006073">
    <property type="entry name" value="GTP-bd"/>
</dbReference>
<feature type="binding site" evidence="6">
    <location>
        <position position="120"/>
    </location>
    <ligand>
        <name>(6S)-5-formyl-5,6,7,8-tetrahydrofolate</name>
        <dbReference type="ChEBI" id="CHEBI:57457"/>
    </ligand>
</feature>
<evidence type="ECO:0000256" key="6">
    <source>
        <dbReference type="HAMAP-Rule" id="MF_00379"/>
    </source>
</evidence>
<evidence type="ECO:0000313" key="9">
    <source>
        <dbReference type="EMBL" id="TCO43416.1"/>
    </source>
</evidence>
<dbReference type="InterPro" id="IPR018948">
    <property type="entry name" value="GTP-bd_TrmE_N"/>
</dbReference>
<keyword evidence="3 6" id="KW-0547">Nucleotide-binding</keyword>
<protein>
    <recommendedName>
        <fullName evidence="6">tRNA modification GTPase MnmE</fullName>
        <ecNumber evidence="6">3.6.-.-</ecNumber>
    </recommendedName>
</protein>
<dbReference type="PANTHER" id="PTHR42714:SF2">
    <property type="entry name" value="TRNA MODIFICATION GTPASE GTPBP3, MITOCHONDRIAL"/>
    <property type="match status" value="1"/>
</dbReference>
<keyword evidence="10" id="KW-1185">Reference proteome</keyword>
<dbReference type="GO" id="GO:0002098">
    <property type="term" value="P:tRNA wobble uridine modification"/>
    <property type="evidence" value="ECO:0007669"/>
    <property type="project" value="TreeGrafter"/>
</dbReference>
<evidence type="ECO:0000256" key="3">
    <source>
        <dbReference type="ARBA" id="ARBA00022741"/>
    </source>
</evidence>
<comment type="similarity">
    <text evidence="1 6 7">Belongs to the TRAFAC class TrmE-Era-EngA-EngB-Septin-like GTPase superfamily. TrmE GTPase family.</text>
</comment>
<keyword evidence="6" id="KW-0378">Hydrolase</keyword>
<dbReference type="Pfam" id="PF12631">
    <property type="entry name" value="MnmE_helical"/>
    <property type="match status" value="1"/>
</dbReference>
<dbReference type="NCBIfam" id="NF003661">
    <property type="entry name" value="PRK05291.1-3"/>
    <property type="match status" value="1"/>
</dbReference>
<dbReference type="InterPro" id="IPR027368">
    <property type="entry name" value="MnmE_dom2"/>
</dbReference>
<comment type="cofactor">
    <cofactor evidence="6">
        <name>K(+)</name>
        <dbReference type="ChEBI" id="CHEBI:29103"/>
    </cofactor>
    <text evidence="6">Binds 1 potassium ion per subunit.</text>
</comment>
<keyword evidence="5 6" id="KW-0342">GTP-binding</keyword>
<keyword evidence="6" id="KW-0963">Cytoplasm</keyword>
<feature type="binding site" evidence="6">
    <location>
        <begin position="270"/>
        <end position="273"/>
    </location>
    <ligand>
        <name>GTP</name>
        <dbReference type="ChEBI" id="CHEBI:37565"/>
    </ligand>
</feature>
<keyword evidence="6" id="KW-0460">Magnesium</keyword>
<dbReference type="PRINTS" id="PR00326">
    <property type="entry name" value="GTP1OBG"/>
</dbReference>
<evidence type="ECO:0000313" key="10">
    <source>
        <dbReference type="Proteomes" id="UP000294862"/>
    </source>
</evidence>
<dbReference type="Gene3D" id="3.40.50.300">
    <property type="entry name" value="P-loop containing nucleotide triphosphate hydrolases"/>
    <property type="match status" value="1"/>
</dbReference>
<dbReference type="SUPFAM" id="SSF52540">
    <property type="entry name" value="P-loop containing nucleoside triphosphate hydrolases"/>
    <property type="match status" value="1"/>
</dbReference>
<feature type="binding site" evidence="6">
    <location>
        <position position="247"/>
    </location>
    <ligand>
        <name>K(+)</name>
        <dbReference type="ChEBI" id="CHEBI:29103"/>
    </ligand>
</feature>
<dbReference type="Gene3D" id="1.20.120.430">
    <property type="entry name" value="tRNA modification GTPase MnmE domain 2"/>
    <property type="match status" value="1"/>
</dbReference>
<dbReference type="InterPro" id="IPR027266">
    <property type="entry name" value="TrmE/GcvT-like"/>
</dbReference>
<evidence type="ECO:0000256" key="5">
    <source>
        <dbReference type="ARBA" id="ARBA00023134"/>
    </source>
</evidence>
<dbReference type="EMBL" id="SLWQ01000001">
    <property type="protein sequence ID" value="TCO43416.1"/>
    <property type="molecule type" value="Genomic_DNA"/>
</dbReference>
<comment type="subunit">
    <text evidence="6">Homodimer. Heterotetramer of two MnmE and two MnmG subunits.</text>
</comment>
<feature type="binding site" evidence="6">
    <location>
        <begin position="226"/>
        <end position="231"/>
    </location>
    <ligand>
        <name>GTP</name>
        <dbReference type="ChEBI" id="CHEBI:37565"/>
    </ligand>
</feature>
<comment type="function">
    <text evidence="6">Exhibits a very high intrinsic GTPase hydrolysis rate. Involved in the addition of a carboxymethylaminomethyl (cmnm) group at the wobble position (U34) of certain tRNAs, forming tRNA-cmnm(5)s(2)U34.</text>
</comment>
<comment type="subcellular location">
    <subcellularLocation>
        <location evidence="6">Cytoplasm</location>
    </subcellularLocation>
</comment>
<dbReference type="Pfam" id="PF01926">
    <property type="entry name" value="MMR_HSR1"/>
    <property type="match status" value="1"/>
</dbReference>
<feature type="domain" description="TrmE-type G" evidence="8">
    <location>
        <begin position="216"/>
        <end position="371"/>
    </location>
</feature>
<dbReference type="Proteomes" id="UP000294862">
    <property type="component" value="Unassembled WGS sequence"/>
</dbReference>
<dbReference type="NCBIfam" id="TIGR00450">
    <property type="entry name" value="mnmE_trmE_thdF"/>
    <property type="match status" value="1"/>
</dbReference>
<dbReference type="NCBIfam" id="TIGR00231">
    <property type="entry name" value="small_GTP"/>
    <property type="match status" value="1"/>
</dbReference>
<dbReference type="PROSITE" id="PS51709">
    <property type="entry name" value="G_TRME"/>
    <property type="match status" value="1"/>
</dbReference>
<evidence type="ECO:0000256" key="4">
    <source>
        <dbReference type="ARBA" id="ARBA00022958"/>
    </source>
</evidence>
<evidence type="ECO:0000256" key="7">
    <source>
        <dbReference type="RuleBase" id="RU003313"/>
    </source>
</evidence>
<dbReference type="GO" id="GO:0003924">
    <property type="term" value="F:GTPase activity"/>
    <property type="evidence" value="ECO:0007669"/>
    <property type="project" value="UniProtKB-UniRule"/>
</dbReference>
<dbReference type="InterPro" id="IPR004520">
    <property type="entry name" value="GTPase_MnmE"/>
</dbReference>
<dbReference type="Pfam" id="PF10396">
    <property type="entry name" value="TrmE_N"/>
    <property type="match status" value="1"/>
</dbReference>
<dbReference type="CDD" id="cd04164">
    <property type="entry name" value="trmE"/>
    <property type="match status" value="1"/>
</dbReference>
<dbReference type="InterPro" id="IPR005225">
    <property type="entry name" value="Small_GTP-bd"/>
</dbReference>
<dbReference type="InterPro" id="IPR027417">
    <property type="entry name" value="P-loop_NTPase"/>
</dbReference>
<dbReference type="HAMAP" id="MF_00379">
    <property type="entry name" value="GTPase_MnmE"/>
    <property type="match status" value="1"/>
</dbReference>
<dbReference type="OrthoDB" id="9805918at2"/>
<feature type="binding site" evidence="6">
    <location>
        <position position="251"/>
    </location>
    <ligand>
        <name>Mg(2+)</name>
        <dbReference type="ChEBI" id="CHEBI:18420"/>
    </ligand>
</feature>
<feature type="binding site" evidence="6">
    <location>
        <position position="245"/>
    </location>
    <ligand>
        <name>K(+)</name>
        <dbReference type="ChEBI" id="CHEBI:29103"/>
    </ligand>
</feature>
<keyword evidence="4 6" id="KW-0630">Potassium</keyword>
<dbReference type="InterPro" id="IPR031168">
    <property type="entry name" value="G_TrmE"/>
</dbReference>
<accession>A0A4R2IGR8</accession>
<dbReference type="GO" id="GO:0005829">
    <property type="term" value="C:cytosol"/>
    <property type="evidence" value="ECO:0007669"/>
    <property type="project" value="TreeGrafter"/>
</dbReference>
<feature type="binding site" evidence="6">
    <location>
        <position position="81"/>
    </location>
    <ligand>
        <name>(6S)-5-formyl-5,6,7,8-tetrahydrofolate</name>
        <dbReference type="ChEBI" id="CHEBI:57457"/>
    </ligand>
</feature>
<evidence type="ECO:0000259" key="8">
    <source>
        <dbReference type="PROSITE" id="PS51709"/>
    </source>
</evidence>
<feature type="binding site" evidence="6">
    <location>
        <begin position="245"/>
        <end position="251"/>
    </location>
    <ligand>
        <name>GTP</name>
        <dbReference type="ChEBI" id="CHEBI:37565"/>
    </ligand>
</feature>
<evidence type="ECO:0000256" key="1">
    <source>
        <dbReference type="ARBA" id="ARBA00011043"/>
    </source>
</evidence>
<dbReference type="SUPFAM" id="SSF116878">
    <property type="entry name" value="TrmE connector domain"/>
    <property type="match status" value="1"/>
</dbReference>
<dbReference type="PANTHER" id="PTHR42714">
    <property type="entry name" value="TRNA MODIFICATION GTPASE GTPBP3"/>
    <property type="match status" value="1"/>
</dbReference>
<reference evidence="9 10" key="1">
    <citation type="journal article" date="2015" name="Stand. Genomic Sci.">
        <title>Genomic Encyclopedia of Bacterial and Archaeal Type Strains, Phase III: the genomes of soil and plant-associated and newly described type strains.</title>
        <authorList>
            <person name="Whitman W.B."/>
            <person name="Woyke T."/>
            <person name="Klenk H.P."/>
            <person name="Zhou Y."/>
            <person name="Lilburn T.G."/>
            <person name="Beck B.J."/>
            <person name="De Vos P."/>
            <person name="Vandamme P."/>
            <person name="Eisen J.A."/>
            <person name="Garrity G."/>
            <person name="Hugenholtz P."/>
            <person name="Kyrpides N.C."/>
        </authorList>
    </citation>
    <scope>NUCLEOTIDE SEQUENCE [LARGE SCALE GENOMIC DNA]</scope>
    <source>
        <strain evidence="9 10">A3</strain>
    </source>
</reference>
<organism evidence="9 10">
    <name type="scientific">Dokdonella fugitiva</name>
    <dbReference type="NCBI Taxonomy" id="328517"/>
    <lineage>
        <taxon>Bacteria</taxon>
        <taxon>Pseudomonadati</taxon>
        <taxon>Pseudomonadota</taxon>
        <taxon>Gammaproteobacteria</taxon>
        <taxon>Lysobacterales</taxon>
        <taxon>Rhodanobacteraceae</taxon>
        <taxon>Dokdonella</taxon>
    </lineage>
</organism>
<evidence type="ECO:0000256" key="2">
    <source>
        <dbReference type="ARBA" id="ARBA00022694"/>
    </source>
</evidence>
<feature type="binding site" evidence="6">
    <location>
        <position position="250"/>
    </location>
    <ligand>
        <name>K(+)</name>
        <dbReference type="ChEBI" id="CHEBI:29103"/>
    </ligand>
</feature>